<keyword evidence="3" id="KW-1185">Reference proteome</keyword>
<feature type="transmembrane region" description="Helical" evidence="1">
    <location>
        <begin position="28"/>
        <end position="47"/>
    </location>
</feature>
<accession>E6TZU8</accession>
<dbReference type="KEGG" id="bco:Bcell_4287"/>
<dbReference type="AlphaFoldDB" id="E6TZU8"/>
<keyword evidence="1" id="KW-0472">Membrane</keyword>
<keyword evidence="1" id="KW-1133">Transmembrane helix</keyword>
<sequence length="146" mass="16918">MVSMLLIFQRRIVAFNTNIYVGKFDYTINRIIVMFLGLGFLAIFLYLEHSKISVPLVISLTPATVAFLLYFNLIINEKCSFVEIHNKGKKVIYNKTYLFGLIQIKKTLGYTGNYMNEILSFYDNEKNFSIDCINDLVSAKVIFNRD</sequence>
<evidence type="ECO:0000313" key="3">
    <source>
        <dbReference type="Proteomes" id="UP000001401"/>
    </source>
</evidence>
<feature type="transmembrane region" description="Helical" evidence="1">
    <location>
        <begin position="54"/>
        <end position="75"/>
    </location>
</feature>
<reference evidence="2" key="1">
    <citation type="submission" date="2010-12" db="EMBL/GenBank/DDBJ databases">
        <title>Complete sequence of Bacillus cellulosilyticus DSM 2522.</title>
        <authorList>
            <consortium name="US DOE Joint Genome Institute"/>
            <person name="Lucas S."/>
            <person name="Copeland A."/>
            <person name="Lapidus A."/>
            <person name="Cheng J.-F."/>
            <person name="Bruce D."/>
            <person name="Goodwin L."/>
            <person name="Pitluck S."/>
            <person name="Chertkov O."/>
            <person name="Detter J.C."/>
            <person name="Han C."/>
            <person name="Tapia R."/>
            <person name="Land M."/>
            <person name="Hauser L."/>
            <person name="Jeffries C."/>
            <person name="Kyrpides N."/>
            <person name="Ivanova N."/>
            <person name="Mikhailova N."/>
            <person name="Brumm P."/>
            <person name="Mead D."/>
            <person name="Woyke T."/>
        </authorList>
    </citation>
    <scope>NUCLEOTIDE SEQUENCE [LARGE SCALE GENOMIC DNA]</scope>
    <source>
        <strain evidence="2">DSM 2522</strain>
    </source>
</reference>
<dbReference type="EMBL" id="CP002394">
    <property type="protein sequence ID" value="ADU32514.1"/>
    <property type="molecule type" value="Genomic_DNA"/>
</dbReference>
<dbReference type="Proteomes" id="UP000001401">
    <property type="component" value="Chromosome"/>
</dbReference>
<keyword evidence="1" id="KW-0812">Transmembrane</keyword>
<organism evidence="2 3">
    <name type="scientific">Evansella cellulosilytica (strain ATCC 21833 / DSM 2522 / FERM P-1141 / JCM 9156 / N-4)</name>
    <name type="common">Bacillus cellulosilyticus</name>
    <dbReference type="NCBI Taxonomy" id="649639"/>
    <lineage>
        <taxon>Bacteria</taxon>
        <taxon>Bacillati</taxon>
        <taxon>Bacillota</taxon>
        <taxon>Bacilli</taxon>
        <taxon>Bacillales</taxon>
        <taxon>Bacillaceae</taxon>
        <taxon>Evansella</taxon>
    </lineage>
</organism>
<evidence type="ECO:0000256" key="1">
    <source>
        <dbReference type="SAM" id="Phobius"/>
    </source>
</evidence>
<gene>
    <name evidence="2" type="ordered locus">Bcell_4287</name>
</gene>
<proteinExistence type="predicted"/>
<dbReference type="HOGENOM" id="CLU_1773642_0_0_9"/>
<evidence type="ECO:0000313" key="2">
    <source>
        <dbReference type="EMBL" id="ADU32514.1"/>
    </source>
</evidence>
<name>E6TZU8_EVAC2</name>
<protein>
    <submittedName>
        <fullName evidence="2">Uncharacterized protein</fullName>
    </submittedName>
</protein>